<dbReference type="STRING" id="200361.A0A453HFA0"/>
<reference evidence="3" key="1">
    <citation type="journal article" date="2014" name="Science">
        <title>Ancient hybridizations among the ancestral genomes of bread wheat.</title>
        <authorList>
            <consortium name="International Wheat Genome Sequencing Consortium,"/>
            <person name="Marcussen T."/>
            <person name="Sandve S.R."/>
            <person name="Heier L."/>
            <person name="Spannagl M."/>
            <person name="Pfeifer M."/>
            <person name="Jakobsen K.S."/>
            <person name="Wulff B.B."/>
            <person name="Steuernagel B."/>
            <person name="Mayer K.F."/>
            <person name="Olsen O.A."/>
        </authorList>
    </citation>
    <scope>NUCLEOTIDE SEQUENCE [LARGE SCALE GENOMIC DNA]</scope>
    <source>
        <strain evidence="3">cv. AL8/78</strain>
    </source>
</reference>
<keyword evidence="3" id="KW-1185">Reference proteome</keyword>
<dbReference type="SMART" id="SM01022">
    <property type="entry name" value="ASCH"/>
    <property type="match status" value="1"/>
</dbReference>
<dbReference type="InterPro" id="IPR007374">
    <property type="entry name" value="ASCH_domain"/>
</dbReference>
<dbReference type="EnsemblPlants" id="AET4Gv20172100.1">
    <property type="protein sequence ID" value="AET4Gv20172100.1"/>
    <property type="gene ID" value="AET4Gv20172100"/>
</dbReference>
<dbReference type="Proteomes" id="UP000015105">
    <property type="component" value="Chromosome 4D"/>
</dbReference>
<proteinExistence type="predicted"/>
<evidence type="ECO:0000313" key="3">
    <source>
        <dbReference type="Proteomes" id="UP000015105"/>
    </source>
</evidence>
<reference evidence="3" key="2">
    <citation type="journal article" date="2017" name="Nat. Plants">
        <title>The Aegilops tauschii genome reveals multiple impacts of transposons.</title>
        <authorList>
            <person name="Zhao G."/>
            <person name="Zou C."/>
            <person name="Li K."/>
            <person name="Wang K."/>
            <person name="Li T."/>
            <person name="Gao L."/>
            <person name="Zhang X."/>
            <person name="Wang H."/>
            <person name="Yang Z."/>
            <person name="Liu X."/>
            <person name="Jiang W."/>
            <person name="Mao L."/>
            <person name="Kong X."/>
            <person name="Jiao Y."/>
            <person name="Jia J."/>
        </authorList>
    </citation>
    <scope>NUCLEOTIDE SEQUENCE [LARGE SCALE GENOMIC DNA]</scope>
    <source>
        <strain evidence="3">cv. AL8/78</strain>
    </source>
</reference>
<dbReference type="PANTHER" id="PTHR34204">
    <property type="entry name" value="RNA-BINDING ASCH DOMAIN PROTEIN"/>
    <property type="match status" value="1"/>
</dbReference>
<accession>A0A453HFA0</accession>
<name>A0A453HFA0_AEGTS</name>
<evidence type="ECO:0000313" key="2">
    <source>
        <dbReference type="EnsemblPlants" id="AET4Gv20172100.1"/>
    </source>
</evidence>
<dbReference type="CDD" id="cd06555">
    <property type="entry name" value="ASCH_PF0470_like"/>
    <property type="match status" value="1"/>
</dbReference>
<sequence length="427" mass="46692">MGRTRSRCHTHWLTYREHMCSSAQTPRPLAPHYCGLGTNPATSAHQMATTDHISSPPQPASPGVGAVALSSAVGELLRFVLSSHVAAPDPALPLSLSYCSRLLEDDLCDKLATELAACAEEGRIPRPPVVAGAVGTPAEENDSRRREGEWEAVLREKGGELKRIYDAVEFVLHVQEPYFTQLSAGSKNVEGRLAAGNYNRITQGSLLLFNKCLLLEVEAVRKYSSFSEMLQTETISNVLPGISSIEEGVKVYRKFYTEEKENSYGVLAISVSKPQIQPYITMTELLAGLGYDGLGRLLGLANTSGTVPDGLPPPKSMLISSCMKLHKPTVKSCSLTDAARALAKHVHRSRDGWWGCLHGSDPKKNQISSEVIDRLLREGCWINIHLTQPNRPVFEIRVHEGYGARWSHDGLKVHLLVSCSFVDCGGL</sequence>
<evidence type="ECO:0000259" key="1">
    <source>
        <dbReference type="SMART" id="SM01022"/>
    </source>
</evidence>
<dbReference type="Gramene" id="AET4Gv20172100.1">
    <property type="protein sequence ID" value="AET4Gv20172100.1"/>
    <property type="gene ID" value="AET4Gv20172100"/>
</dbReference>
<dbReference type="Pfam" id="PF04266">
    <property type="entry name" value="ASCH"/>
    <property type="match status" value="1"/>
</dbReference>
<dbReference type="AlphaFoldDB" id="A0A453HFA0"/>
<reference evidence="2" key="5">
    <citation type="journal article" date="2021" name="G3 (Bethesda)">
        <title>Aegilops tauschii genome assembly Aet v5.0 features greater sequence contiguity and improved annotation.</title>
        <authorList>
            <person name="Wang L."/>
            <person name="Zhu T."/>
            <person name="Rodriguez J.C."/>
            <person name="Deal K.R."/>
            <person name="Dubcovsky J."/>
            <person name="McGuire P.E."/>
            <person name="Lux T."/>
            <person name="Spannagl M."/>
            <person name="Mayer K.F.X."/>
            <person name="Baldrich P."/>
            <person name="Meyers B.C."/>
            <person name="Huo N."/>
            <person name="Gu Y.Q."/>
            <person name="Zhou H."/>
            <person name="Devos K.M."/>
            <person name="Bennetzen J.L."/>
            <person name="Unver T."/>
            <person name="Budak H."/>
            <person name="Gulick P.J."/>
            <person name="Galiba G."/>
            <person name="Kalapos B."/>
            <person name="Nelson D.R."/>
            <person name="Li P."/>
            <person name="You F.M."/>
            <person name="Luo M.C."/>
            <person name="Dvorak J."/>
        </authorList>
    </citation>
    <scope>NUCLEOTIDE SEQUENCE [LARGE SCALE GENOMIC DNA]</scope>
    <source>
        <strain evidence="2">cv. AL8/78</strain>
    </source>
</reference>
<dbReference type="InterPro" id="IPR015947">
    <property type="entry name" value="PUA-like_sf"/>
</dbReference>
<reference evidence="2" key="3">
    <citation type="journal article" date="2017" name="Nature">
        <title>Genome sequence of the progenitor of the wheat D genome Aegilops tauschii.</title>
        <authorList>
            <person name="Luo M.C."/>
            <person name="Gu Y.Q."/>
            <person name="Puiu D."/>
            <person name="Wang H."/>
            <person name="Twardziok S.O."/>
            <person name="Deal K.R."/>
            <person name="Huo N."/>
            <person name="Zhu T."/>
            <person name="Wang L."/>
            <person name="Wang Y."/>
            <person name="McGuire P.E."/>
            <person name="Liu S."/>
            <person name="Long H."/>
            <person name="Ramasamy R.K."/>
            <person name="Rodriguez J.C."/>
            <person name="Van S.L."/>
            <person name="Yuan L."/>
            <person name="Wang Z."/>
            <person name="Xia Z."/>
            <person name="Xiao L."/>
            <person name="Anderson O.D."/>
            <person name="Ouyang S."/>
            <person name="Liang Y."/>
            <person name="Zimin A.V."/>
            <person name="Pertea G."/>
            <person name="Qi P."/>
            <person name="Bennetzen J.L."/>
            <person name="Dai X."/>
            <person name="Dawson M.W."/>
            <person name="Muller H.G."/>
            <person name="Kugler K."/>
            <person name="Rivarola-Duarte L."/>
            <person name="Spannagl M."/>
            <person name="Mayer K.F.X."/>
            <person name="Lu F.H."/>
            <person name="Bevan M.W."/>
            <person name="Leroy P."/>
            <person name="Li P."/>
            <person name="You F.M."/>
            <person name="Sun Q."/>
            <person name="Liu Z."/>
            <person name="Lyons E."/>
            <person name="Wicker T."/>
            <person name="Salzberg S.L."/>
            <person name="Devos K.M."/>
            <person name="Dvorak J."/>
        </authorList>
    </citation>
    <scope>NUCLEOTIDE SEQUENCE [LARGE SCALE GENOMIC DNA]</scope>
    <source>
        <strain evidence="2">cv. AL8/78</strain>
    </source>
</reference>
<dbReference type="Gene3D" id="2.30.130.30">
    <property type="entry name" value="Hypothetical protein"/>
    <property type="match status" value="1"/>
</dbReference>
<protein>
    <recommendedName>
        <fullName evidence="1">ASCH domain-containing protein</fullName>
    </recommendedName>
</protein>
<feature type="domain" description="ASCH" evidence="1">
    <location>
        <begin position="172"/>
        <end position="275"/>
    </location>
</feature>
<reference evidence="2" key="4">
    <citation type="submission" date="2019-03" db="UniProtKB">
        <authorList>
            <consortium name="EnsemblPlants"/>
        </authorList>
    </citation>
    <scope>IDENTIFICATION</scope>
</reference>
<dbReference type="SUPFAM" id="SSF88697">
    <property type="entry name" value="PUA domain-like"/>
    <property type="match status" value="1"/>
</dbReference>
<dbReference type="PANTHER" id="PTHR34204:SF2">
    <property type="entry name" value="RNA-BINDING ASCH DOMAIN PROTEIN"/>
    <property type="match status" value="1"/>
</dbReference>
<organism evidence="2 3">
    <name type="scientific">Aegilops tauschii subsp. strangulata</name>
    <name type="common">Goatgrass</name>
    <dbReference type="NCBI Taxonomy" id="200361"/>
    <lineage>
        <taxon>Eukaryota</taxon>
        <taxon>Viridiplantae</taxon>
        <taxon>Streptophyta</taxon>
        <taxon>Embryophyta</taxon>
        <taxon>Tracheophyta</taxon>
        <taxon>Spermatophyta</taxon>
        <taxon>Magnoliopsida</taxon>
        <taxon>Liliopsida</taxon>
        <taxon>Poales</taxon>
        <taxon>Poaceae</taxon>
        <taxon>BOP clade</taxon>
        <taxon>Pooideae</taxon>
        <taxon>Triticodae</taxon>
        <taxon>Triticeae</taxon>
        <taxon>Triticinae</taxon>
        <taxon>Aegilops</taxon>
    </lineage>
</organism>